<comment type="caution">
    <text evidence="1">The sequence shown here is derived from an EMBL/GenBank/DDBJ whole genome shotgun (WGS) entry which is preliminary data.</text>
</comment>
<dbReference type="Proteomes" id="UP000793456">
    <property type="component" value="Chromosome VIII"/>
</dbReference>
<sequence length="1028" mass="114855">MTQTVEVIVEPHPVLPKQQKVRKRAYVGESIILSCNPPKSSTPPYIHWMDRSEPTPKVEWKKKDGSLADTSARQENHGRWLYFDSITLEDDGEYECQASNNHGSTSHPFTVTVEAAPYWVKESPNLLYALGETVRLECQAEGIPMPTITWSINGQAITEVDEDPRLSVSGGVLILRDVEYADTAVYQCEASNKHGSILLNTCLYVAELPPQIMSSDGVVYRIIEGGSVMLHCESFGSPRPHITWEGKDGLPLLSDPRVSLLTNGSIEMSDISHGDSGAYTCMVKNTNISITAHLEVYNRTVILTRPQHVRVLRGSSALLDCGFYKDPQLLDYQFREEQHTEVEKWKWEEWRKVPGDFNHLQMNLDPYCTYRFRVIALNEVGSSEPSRPSEHYSTPPAVPSSNPTGVRSDSADPGILIITWDEMDKRSHNGQGFMYKVSWREADGRNIHWNYADVLSPPFVVNNTGTYTPFEIKVEAVNSLGVGPPANSEIGHSGEDKPEKAPTGIAVDVMNATIRVRWNEAQDVRGLLLGYKIYIRRLGLRELRSRRSLGSPHHDEERAAGLEQEKRHKESWHVVVHGTRTSEEVTGLKLFSRYEVSVAAFNSKGESPHSPWHHFITPEGAPGPPASLRFESPTEKSLILYWTPPVETNGILEGYMVQYQEEAENSPVQMEFISDPSVNYFLMDSLDPNSYYTFKVIARTSAGDGPPIKQRAATLLEGVPPSNITIIPSDTTFNLSWVTGERDRNHGFRVRYLRKRVEGRDGVDGAGGQWEESEELNSTAGFYSLTGLQPGTEYRLMIIHGNTTYWQDSASTVGTVPSKVHDGFAAQGWLIGLISAIMLLVLILLILCLIKRSKGGKYAVKDKEDKEVDSEARPMKDETFGEYRSLESDGDEKRSDSQPSLCGESKLGSDDSLAEYGDSVDIQFNEDGSFIGHAVLTDMGETRSCLLQPWMERNWKSILILRGFIFVASPCRTNSKSDKLCEAGFPTGGLPVCLDPELKFVSNVHGAERSWRHEPDESCALSREACRS</sequence>
<proteinExistence type="predicted"/>
<evidence type="ECO:0000313" key="1">
    <source>
        <dbReference type="EMBL" id="TMS16750.1"/>
    </source>
</evidence>
<gene>
    <name evidence="1" type="ORF">E3U43_014043</name>
</gene>
<evidence type="ECO:0000313" key="2">
    <source>
        <dbReference type="Proteomes" id="UP000793456"/>
    </source>
</evidence>
<dbReference type="EMBL" id="CM011681">
    <property type="protein sequence ID" value="TMS16750.1"/>
    <property type="molecule type" value="Genomic_DNA"/>
</dbReference>
<name>A0ACD3RBI4_LARCR</name>
<accession>A0ACD3RBI4</accession>
<reference evidence="1" key="1">
    <citation type="submission" date="2018-11" db="EMBL/GenBank/DDBJ databases">
        <title>The sequence and de novo assembly of Larimichthys crocea genome using PacBio and Hi-C technologies.</title>
        <authorList>
            <person name="Xu P."/>
            <person name="Chen B."/>
            <person name="Zhou Z."/>
            <person name="Ke Q."/>
            <person name="Wu Y."/>
            <person name="Bai H."/>
            <person name="Pu F."/>
        </authorList>
    </citation>
    <scope>NUCLEOTIDE SEQUENCE</scope>
    <source>
        <tissue evidence="1">Muscle</tissue>
    </source>
</reference>
<keyword evidence="2" id="KW-1185">Reference proteome</keyword>
<protein>
    <submittedName>
        <fullName evidence="1">Uncharacterized protein</fullName>
    </submittedName>
</protein>
<organism evidence="1 2">
    <name type="scientific">Larimichthys crocea</name>
    <name type="common">Large yellow croaker</name>
    <name type="synonym">Pseudosciaena crocea</name>
    <dbReference type="NCBI Taxonomy" id="215358"/>
    <lineage>
        <taxon>Eukaryota</taxon>
        <taxon>Metazoa</taxon>
        <taxon>Chordata</taxon>
        <taxon>Craniata</taxon>
        <taxon>Vertebrata</taxon>
        <taxon>Euteleostomi</taxon>
        <taxon>Actinopterygii</taxon>
        <taxon>Neopterygii</taxon>
        <taxon>Teleostei</taxon>
        <taxon>Neoteleostei</taxon>
        <taxon>Acanthomorphata</taxon>
        <taxon>Eupercaria</taxon>
        <taxon>Sciaenidae</taxon>
        <taxon>Larimichthys</taxon>
    </lineage>
</organism>